<evidence type="ECO:0000313" key="5">
    <source>
        <dbReference type="EMBL" id="PXW87505.1"/>
    </source>
</evidence>
<dbReference type="PANTHER" id="PTHR42939">
    <property type="entry name" value="ABC TRANSPORTER ATP-BINDING PROTEIN ALBC-RELATED"/>
    <property type="match status" value="1"/>
</dbReference>
<dbReference type="Proteomes" id="UP000247978">
    <property type="component" value="Unassembled WGS sequence"/>
</dbReference>
<keyword evidence="6" id="KW-1185">Reference proteome</keyword>
<dbReference type="AlphaFoldDB" id="A0A2V3W5G6"/>
<accession>A0A2V3W5G6</accession>
<name>A0A2V3W5G6_9BACI</name>
<keyword evidence="3 5" id="KW-0067">ATP-binding</keyword>
<dbReference type="InterPro" id="IPR003593">
    <property type="entry name" value="AAA+_ATPase"/>
</dbReference>
<reference evidence="5 6" key="1">
    <citation type="submission" date="2018-05" db="EMBL/GenBank/DDBJ databases">
        <title>Genomic Encyclopedia of Type Strains, Phase IV (KMG-IV): sequencing the most valuable type-strain genomes for metagenomic binning, comparative biology and taxonomic classification.</title>
        <authorList>
            <person name="Goeker M."/>
        </authorList>
    </citation>
    <scope>NUCLEOTIDE SEQUENCE [LARGE SCALE GENOMIC DNA]</scope>
    <source>
        <strain evidence="5 6">DSM 28556</strain>
    </source>
</reference>
<dbReference type="OrthoDB" id="2960217at2"/>
<dbReference type="GO" id="GO:0016887">
    <property type="term" value="F:ATP hydrolysis activity"/>
    <property type="evidence" value="ECO:0007669"/>
    <property type="project" value="InterPro"/>
</dbReference>
<feature type="domain" description="ABC transporter" evidence="4">
    <location>
        <begin position="2"/>
        <end position="228"/>
    </location>
</feature>
<dbReference type="InterPro" id="IPR027417">
    <property type="entry name" value="P-loop_NTPase"/>
</dbReference>
<sequence length="285" mass="32498">MQPFINIEHLEKKIDDFTLGPIDFLIEPGTITALVGDNGSGKSTLLKIIMDLVNADKGQIDRFGLLEKEGDWKKDLAYQPQTVVGYDAFTGEDLHQLISHWYPTWDEKLFLHIINELHVPLNKKFGKLSQGVQQKLTLALTLPRNAKVLMLDEPTSFMDIPSKKIVVDLLVDWMEKEERAIILASHQAEDIKKLADFIVLLRSGKMLGLFEKESLTEKYRKYWVTGLPGFETIPGEVFRAEHEVISNQPDLSEQYFAAHDITPMNSMTPDLEEMITLILANKMDM</sequence>
<evidence type="ECO:0000256" key="1">
    <source>
        <dbReference type="ARBA" id="ARBA00022448"/>
    </source>
</evidence>
<organism evidence="5 6">
    <name type="scientific">Pseudogracilibacillus auburnensis</name>
    <dbReference type="NCBI Taxonomy" id="1494959"/>
    <lineage>
        <taxon>Bacteria</taxon>
        <taxon>Bacillati</taxon>
        <taxon>Bacillota</taxon>
        <taxon>Bacilli</taxon>
        <taxon>Bacillales</taxon>
        <taxon>Bacillaceae</taxon>
        <taxon>Pseudogracilibacillus</taxon>
    </lineage>
</organism>
<dbReference type="SMART" id="SM00382">
    <property type="entry name" value="AAA"/>
    <property type="match status" value="1"/>
</dbReference>
<keyword evidence="1" id="KW-0813">Transport</keyword>
<evidence type="ECO:0000256" key="2">
    <source>
        <dbReference type="ARBA" id="ARBA00022741"/>
    </source>
</evidence>
<evidence type="ECO:0000256" key="3">
    <source>
        <dbReference type="ARBA" id="ARBA00022840"/>
    </source>
</evidence>
<dbReference type="InterPro" id="IPR051782">
    <property type="entry name" value="ABC_Transporter_VariousFunc"/>
</dbReference>
<dbReference type="EMBL" id="QJJQ01000005">
    <property type="protein sequence ID" value="PXW87505.1"/>
    <property type="molecule type" value="Genomic_DNA"/>
</dbReference>
<dbReference type="Gene3D" id="3.40.50.300">
    <property type="entry name" value="P-loop containing nucleotide triphosphate hydrolases"/>
    <property type="match status" value="1"/>
</dbReference>
<dbReference type="SUPFAM" id="SSF52540">
    <property type="entry name" value="P-loop containing nucleoside triphosphate hydrolases"/>
    <property type="match status" value="1"/>
</dbReference>
<dbReference type="GO" id="GO:0005524">
    <property type="term" value="F:ATP binding"/>
    <property type="evidence" value="ECO:0007669"/>
    <property type="project" value="UniProtKB-KW"/>
</dbReference>
<proteinExistence type="predicted"/>
<dbReference type="CDD" id="cd03230">
    <property type="entry name" value="ABC_DR_subfamily_A"/>
    <property type="match status" value="1"/>
</dbReference>
<dbReference type="Pfam" id="PF00005">
    <property type="entry name" value="ABC_tran"/>
    <property type="match status" value="1"/>
</dbReference>
<gene>
    <name evidence="5" type="ORF">DFR56_105147</name>
</gene>
<dbReference type="PROSITE" id="PS50893">
    <property type="entry name" value="ABC_TRANSPORTER_2"/>
    <property type="match status" value="1"/>
</dbReference>
<keyword evidence="2" id="KW-0547">Nucleotide-binding</keyword>
<protein>
    <submittedName>
        <fullName evidence="5">ABC-2 type transport system ATP-binding protein</fullName>
    </submittedName>
</protein>
<dbReference type="InterPro" id="IPR003439">
    <property type="entry name" value="ABC_transporter-like_ATP-bd"/>
</dbReference>
<comment type="caution">
    <text evidence="5">The sequence shown here is derived from an EMBL/GenBank/DDBJ whole genome shotgun (WGS) entry which is preliminary data.</text>
</comment>
<evidence type="ECO:0000259" key="4">
    <source>
        <dbReference type="PROSITE" id="PS50893"/>
    </source>
</evidence>
<dbReference type="RefSeq" id="WP_110395093.1">
    <property type="nucleotide sequence ID" value="NZ_JBHUHB010000001.1"/>
</dbReference>
<evidence type="ECO:0000313" key="6">
    <source>
        <dbReference type="Proteomes" id="UP000247978"/>
    </source>
</evidence>
<dbReference type="PANTHER" id="PTHR42939:SF3">
    <property type="entry name" value="ABC TRANSPORTER ATP-BINDING COMPONENT"/>
    <property type="match status" value="1"/>
</dbReference>